<organism evidence="1 2">
    <name type="scientific">Empedobacter falsenii</name>
    <dbReference type="NCBI Taxonomy" id="343874"/>
    <lineage>
        <taxon>Bacteria</taxon>
        <taxon>Pseudomonadati</taxon>
        <taxon>Bacteroidota</taxon>
        <taxon>Flavobacteriia</taxon>
        <taxon>Flavobacteriales</taxon>
        <taxon>Weeksellaceae</taxon>
        <taxon>Empedobacter</taxon>
    </lineage>
</organism>
<name>A0A376G7X2_9FLAO</name>
<accession>A0A376G7X2</accession>
<reference evidence="1 2" key="1">
    <citation type="submission" date="2018-06" db="EMBL/GenBank/DDBJ databases">
        <authorList>
            <consortium name="Pathogen Informatics"/>
            <person name="Doyle S."/>
        </authorList>
    </citation>
    <scope>NUCLEOTIDE SEQUENCE [LARGE SCALE GENOMIC DNA]</scope>
    <source>
        <strain evidence="1 2">NCTC13456</strain>
    </source>
</reference>
<dbReference type="EMBL" id="UFXS01000001">
    <property type="protein sequence ID" value="STD54947.1"/>
    <property type="molecule type" value="Genomic_DNA"/>
</dbReference>
<evidence type="ECO:0000313" key="2">
    <source>
        <dbReference type="Proteomes" id="UP000254737"/>
    </source>
</evidence>
<dbReference type="Proteomes" id="UP000254737">
    <property type="component" value="Unassembled WGS sequence"/>
</dbReference>
<sequence length="41" mass="4571">MTLVILAMTVSNDWIALLALFAGLLRFARNDVGYTRDDGEQ</sequence>
<evidence type="ECO:0000313" key="1">
    <source>
        <dbReference type="EMBL" id="STD54947.1"/>
    </source>
</evidence>
<protein>
    <submittedName>
        <fullName evidence="1">Uncharacterized protein</fullName>
    </submittedName>
</protein>
<dbReference type="AlphaFoldDB" id="A0A376G7X2"/>
<proteinExistence type="predicted"/>
<gene>
    <name evidence="1" type="ORF">NCTC13456_01284</name>
</gene>